<evidence type="ECO:0000256" key="4">
    <source>
        <dbReference type="ARBA" id="ARBA00022475"/>
    </source>
</evidence>
<dbReference type="InterPro" id="IPR000731">
    <property type="entry name" value="SSD"/>
</dbReference>
<feature type="transmembrane region" description="Helical" evidence="9">
    <location>
        <begin position="473"/>
        <end position="500"/>
    </location>
</feature>
<dbReference type="AlphaFoldDB" id="A0AAW9S1H4"/>
<evidence type="ECO:0000256" key="3">
    <source>
        <dbReference type="ARBA" id="ARBA00022448"/>
    </source>
</evidence>
<keyword evidence="3 9" id="KW-0813">Transport</keyword>
<dbReference type="GO" id="GO:0005886">
    <property type="term" value="C:plasma membrane"/>
    <property type="evidence" value="ECO:0007669"/>
    <property type="project" value="UniProtKB-SubCell"/>
</dbReference>
<dbReference type="Gene3D" id="3.30.70.1320">
    <property type="entry name" value="Multidrug efflux transporter AcrB pore domain like"/>
    <property type="match status" value="1"/>
</dbReference>
<evidence type="ECO:0000313" key="12">
    <source>
        <dbReference type="Proteomes" id="UP001378188"/>
    </source>
</evidence>
<feature type="transmembrane region" description="Helical" evidence="9">
    <location>
        <begin position="441"/>
        <end position="461"/>
    </location>
</feature>
<feature type="transmembrane region" description="Helical" evidence="9">
    <location>
        <begin position="922"/>
        <end position="945"/>
    </location>
</feature>
<name>A0AAW9S1H4_9HYPH</name>
<feature type="domain" description="SSD" evidence="10">
    <location>
        <begin position="372"/>
        <end position="498"/>
    </location>
</feature>
<dbReference type="NCBIfam" id="NF000282">
    <property type="entry name" value="RND_permease_1"/>
    <property type="match status" value="1"/>
</dbReference>
<feature type="transmembrane region" description="Helical" evidence="9">
    <location>
        <begin position="342"/>
        <end position="361"/>
    </location>
</feature>
<keyword evidence="6 9" id="KW-0812">Transmembrane</keyword>
<feature type="transmembrane region" description="Helical" evidence="9">
    <location>
        <begin position="531"/>
        <end position="553"/>
    </location>
</feature>
<dbReference type="Gene3D" id="3.30.2090.10">
    <property type="entry name" value="Multidrug efflux transporter AcrB TolC docking domain, DN and DC subdomains"/>
    <property type="match status" value="2"/>
</dbReference>
<comment type="similarity">
    <text evidence="2 9">Belongs to the resistance-nodulation-cell division (RND) (TC 2.A.6) family.</text>
</comment>
<dbReference type="InterPro" id="IPR001036">
    <property type="entry name" value="Acrflvin-R"/>
</dbReference>
<feature type="transmembrane region" description="Helical" evidence="9">
    <location>
        <begin position="395"/>
        <end position="415"/>
    </location>
</feature>
<dbReference type="SUPFAM" id="SSF82866">
    <property type="entry name" value="Multidrug efflux transporter AcrB transmembrane domain"/>
    <property type="match status" value="2"/>
</dbReference>
<keyword evidence="5 9" id="KW-0997">Cell inner membrane</keyword>
<dbReference type="SUPFAM" id="SSF82693">
    <property type="entry name" value="Multidrug efflux transporter AcrB pore domain, PN1, PN2, PC1 and PC2 subdomains"/>
    <property type="match status" value="4"/>
</dbReference>
<keyword evidence="12" id="KW-1185">Reference proteome</keyword>
<feature type="transmembrane region" description="Helical" evidence="9">
    <location>
        <begin position="1007"/>
        <end position="1029"/>
    </location>
</feature>
<sequence>MFSSVFIERPRLAMVVAIVITLVGAIAITVIPVAQYPNITPPVVQVSATYPGADAETIAETVAAPIEEQVNGVENMIYMSSTSASVGTYTLSVSFDIGTDPDIAQVNVQNRLQAALPLLPQSVTDLGVTVTTQQPSFLLIVNIFSPNETYDGLFLSNFTTINVQDPIARVQGVGSASILGELDYSMRIWMDPIRMAALSISPQDVYNAISEQNIQAAVGQIGAPPIANQQVLQYNITAEGRLVNTDQFGNIVVRTNSDGGIVRVRDIARIELGAQSYAATSQLNGKPAATLAIYQSANANALGVANGVRAELEKLKSRFPDDVDYVVTYDSTAFVTATIHEIIMTLVLTGFIVLAVVFIFLQDLRATLIPALTIPVSLVGTFAILLALGFSANTITLFAIILAIGLVVDDAIVVVENVQRIMEEEPGTTAKEAAHRSMRQVTGPIIATTLVLIAVFAPVGFLPGITGELYRQFAVTICAAVSLSALNALTLSPALCAVVLRPPREARGPFRWFNVGLDKVRNRYTGLVGAIARRSLIAGVIILAVGLGAGYLFKITPTGFIPTEDQGALFVNIQLPDAASQPRTQQVVNQVEQIAKQTPGVSDVITVNGYSLLSGASASNTALAVVVFKPWDERTTPETSLKGIYTSLSNAYSQIAEADILAFPPPAIPGIGATGGFDMQLEALGGQSPEELASVMQSFVVAANGDPSIDRAYSTFSASVPTLLLNVDRDKAQSLKVPVSTLFQTLGAQLGSLYVNDFNAYGRTYQVNLAADEQYRTEIQDVLNLYVRNQDGRMVPVRTLATIEPDLAPTLVMRYNNFASATINGSTAAGYSSGQTITALEELAAKNLPEGYSYEWSGLTYQEVTAGGQVGMIFALAIIFGYLFLVGQYESWAIPFAVITSVAVAVLGAIATIAYVGIANNIYCQIGMVLLIGLAAKNAILIVEFSKEQREAGKTLVEAAMEGAHMRFRAVLMTAIAFVLGVVPLVLASGAGAASRISMGFTVLGGMAAATFFGIILIPGLYVMFEWVAEHLSGKRRREAREAAAANAGAGGTAAE</sequence>
<dbReference type="PANTHER" id="PTHR32063">
    <property type="match status" value="1"/>
</dbReference>
<dbReference type="RefSeq" id="WP_340332737.1">
    <property type="nucleotide sequence ID" value="NZ_JAZHOF010000017.1"/>
</dbReference>
<dbReference type="GO" id="GO:0042910">
    <property type="term" value="F:xenobiotic transmembrane transporter activity"/>
    <property type="evidence" value="ECO:0007669"/>
    <property type="project" value="TreeGrafter"/>
</dbReference>
<gene>
    <name evidence="11" type="ORF">V3328_26435</name>
</gene>
<dbReference type="PRINTS" id="PR00702">
    <property type="entry name" value="ACRIFLAVINRP"/>
</dbReference>
<feature type="transmembrane region" description="Helical" evidence="9">
    <location>
        <begin position="892"/>
        <end position="916"/>
    </location>
</feature>
<evidence type="ECO:0000256" key="7">
    <source>
        <dbReference type="ARBA" id="ARBA00022989"/>
    </source>
</evidence>
<evidence type="ECO:0000256" key="9">
    <source>
        <dbReference type="RuleBase" id="RU364070"/>
    </source>
</evidence>
<dbReference type="FunFam" id="3.30.70.1430:FF:000001">
    <property type="entry name" value="Efflux pump membrane transporter"/>
    <property type="match status" value="1"/>
</dbReference>
<feature type="transmembrane region" description="Helical" evidence="9">
    <location>
        <begin position="12"/>
        <end position="34"/>
    </location>
</feature>
<dbReference type="GO" id="GO:0015562">
    <property type="term" value="F:efflux transmembrane transporter activity"/>
    <property type="evidence" value="ECO:0007669"/>
    <property type="project" value="InterPro"/>
</dbReference>
<proteinExistence type="inferred from homology"/>
<dbReference type="Gene3D" id="3.30.70.1440">
    <property type="entry name" value="Multidrug efflux transporter AcrB pore domain"/>
    <property type="match status" value="1"/>
</dbReference>
<dbReference type="Pfam" id="PF00873">
    <property type="entry name" value="ACR_tran"/>
    <property type="match status" value="1"/>
</dbReference>
<protein>
    <recommendedName>
        <fullName evidence="9">Efflux pump membrane transporter</fullName>
    </recommendedName>
</protein>
<keyword evidence="8 9" id="KW-0472">Membrane</keyword>
<dbReference type="PROSITE" id="PS50156">
    <property type="entry name" value="SSD"/>
    <property type="match status" value="1"/>
</dbReference>
<comment type="caution">
    <text evidence="11">The sequence shown here is derived from an EMBL/GenBank/DDBJ whole genome shotgun (WGS) entry which is preliminary data.</text>
</comment>
<comment type="subcellular location">
    <subcellularLocation>
        <location evidence="1 9">Cell inner membrane</location>
        <topology evidence="1 9">Multi-pass membrane protein</topology>
    </subcellularLocation>
</comment>
<feature type="transmembrane region" description="Helical" evidence="9">
    <location>
        <begin position="368"/>
        <end position="389"/>
    </location>
</feature>
<evidence type="ECO:0000256" key="1">
    <source>
        <dbReference type="ARBA" id="ARBA00004429"/>
    </source>
</evidence>
<evidence type="ECO:0000256" key="5">
    <source>
        <dbReference type="ARBA" id="ARBA00022519"/>
    </source>
</evidence>
<dbReference type="SUPFAM" id="SSF82714">
    <property type="entry name" value="Multidrug efflux transporter AcrB TolC docking domain, DN and DC subdomains"/>
    <property type="match status" value="2"/>
</dbReference>
<keyword evidence="7 9" id="KW-1133">Transmembrane helix</keyword>
<evidence type="ECO:0000256" key="6">
    <source>
        <dbReference type="ARBA" id="ARBA00022692"/>
    </source>
</evidence>
<dbReference type="NCBIfam" id="TIGR00915">
    <property type="entry name" value="2A0602"/>
    <property type="match status" value="1"/>
</dbReference>
<organism evidence="11 12">
    <name type="scientific">Microbaculum marinum</name>
    <dbReference type="NCBI Taxonomy" id="1764581"/>
    <lineage>
        <taxon>Bacteria</taxon>
        <taxon>Pseudomonadati</taxon>
        <taxon>Pseudomonadota</taxon>
        <taxon>Alphaproteobacteria</taxon>
        <taxon>Hyphomicrobiales</taxon>
        <taxon>Tepidamorphaceae</taxon>
        <taxon>Microbaculum</taxon>
    </lineage>
</organism>
<feature type="transmembrane region" description="Helical" evidence="9">
    <location>
        <begin position="966"/>
        <end position="987"/>
    </location>
</feature>
<keyword evidence="4" id="KW-1003">Cell membrane</keyword>
<dbReference type="Gene3D" id="3.30.70.1430">
    <property type="entry name" value="Multidrug efflux transporter AcrB pore domain"/>
    <property type="match status" value="2"/>
</dbReference>
<accession>A0AAW9S1H4</accession>
<reference evidence="11 12" key="1">
    <citation type="submission" date="2024-02" db="EMBL/GenBank/DDBJ databases">
        <title>Genome analysis and characterization of Microbaculum marinisediminis sp. nov., isolated from marine sediment.</title>
        <authorList>
            <person name="Du Z.-J."/>
            <person name="Ye Y.-Q."/>
            <person name="Zhang Z.-R."/>
            <person name="Yuan S.-M."/>
            <person name="Zhang X.-Y."/>
        </authorList>
    </citation>
    <scope>NUCLEOTIDE SEQUENCE [LARGE SCALE GENOMIC DNA]</scope>
    <source>
        <strain evidence="11 12">SDUM1044001</strain>
    </source>
</reference>
<evidence type="ECO:0000256" key="2">
    <source>
        <dbReference type="ARBA" id="ARBA00010942"/>
    </source>
</evidence>
<feature type="transmembrane region" description="Helical" evidence="9">
    <location>
        <begin position="866"/>
        <end position="885"/>
    </location>
</feature>
<dbReference type="EMBL" id="JAZHOF010000017">
    <property type="protein sequence ID" value="MEJ8575040.1"/>
    <property type="molecule type" value="Genomic_DNA"/>
</dbReference>
<dbReference type="InterPro" id="IPR004764">
    <property type="entry name" value="MdtF-like"/>
</dbReference>
<evidence type="ECO:0000256" key="8">
    <source>
        <dbReference type="ARBA" id="ARBA00023136"/>
    </source>
</evidence>
<dbReference type="Gene3D" id="1.20.1640.10">
    <property type="entry name" value="Multidrug efflux transporter AcrB transmembrane domain"/>
    <property type="match status" value="2"/>
</dbReference>
<dbReference type="Proteomes" id="UP001378188">
    <property type="component" value="Unassembled WGS sequence"/>
</dbReference>
<dbReference type="PANTHER" id="PTHR32063:SF76">
    <property type="entry name" value="EFFLUX PUMP MEMBRANE TRANSPORTER"/>
    <property type="match status" value="1"/>
</dbReference>
<evidence type="ECO:0000313" key="11">
    <source>
        <dbReference type="EMBL" id="MEJ8575040.1"/>
    </source>
</evidence>
<dbReference type="InterPro" id="IPR027463">
    <property type="entry name" value="AcrB_DN_DC_subdom"/>
</dbReference>
<dbReference type="GO" id="GO:0009636">
    <property type="term" value="P:response to toxic substance"/>
    <property type="evidence" value="ECO:0007669"/>
    <property type="project" value="UniProtKB-ARBA"/>
</dbReference>
<evidence type="ECO:0000259" key="10">
    <source>
        <dbReference type="PROSITE" id="PS50156"/>
    </source>
</evidence>
<dbReference type="FunFam" id="1.20.1640.10:FF:000001">
    <property type="entry name" value="Efflux pump membrane transporter"/>
    <property type="match status" value="1"/>
</dbReference>